<accession>A0A9X1IAT6</accession>
<comment type="caution">
    <text evidence="2">The sequence shown here is derived from an EMBL/GenBank/DDBJ whole genome shotgun (WGS) entry which is preliminary data.</text>
</comment>
<feature type="region of interest" description="Disordered" evidence="1">
    <location>
        <begin position="1"/>
        <end position="24"/>
    </location>
</feature>
<dbReference type="RefSeq" id="WP_226603611.1">
    <property type="nucleotide sequence ID" value="NZ_JAJAQI010000002.1"/>
</dbReference>
<proteinExistence type="predicted"/>
<sequence length="165" mass="17256">MAKDSGKRDAFTPARSQGVRSPWGPRPLGALIPALTRPVFRKKSPAGAQLMADWAEVVGPALAAVTTPRRLSSGTLTIACAGPVAMELSHLAPQLIARINGHLGKVTVERLRFVQQAAAPGPAPPRPAPDAPLPSQVEQAVSTVPGEELRAALAKLGRGVYRNGR</sequence>
<dbReference type="Proteomes" id="UP001139311">
    <property type="component" value="Unassembled WGS sequence"/>
</dbReference>
<dbReference type="PANTHER" id="PTHR36456">
    <property type="entry name" value="UPF0232 PROTEIN SCO3875"/>
    <property type="match status" value="1"/>
</dbReference>
<dbReference type="PIRSF" id="PIRSF032064">
    <property type="entry name" value="UCP032064"/>
    <property type="match status" value="1"/>
</dbReference>
<evidence type="ECO:0000256" key="1">
    <source>
        <dbReference type="SAM" id="MobiDB-lite"/>
    </source>
</evidence>
<dbReference type="PANTHER" id="PTHR36456:SF1">
    <property type="entry name" value="UPF0232 PROTEIN SCO3875"/>
    <property type="match status" value="1"/>
</dbReference>
<organism evidence="2 3">
    <name type="scientific">Roseicella aerolata</name>
    <dbReference type="NCBI Taxonomy" id="2883479"/>
    <lineage>
        <taxon>Bacteria</taxon>
        <taxon>Pseudomonadati</taxon>
        <taxon>Pseudomonadota</taxon>
        <taxon>Alphaproteobacteria</taxon>
        <taxon>Acetobacterales</taxon>
        <taxon>Roseomonadaceae</taxon>
        <taxon>Roseicella</taxon>
    </lineage>
</organism>
<feature type="compositionally biased region" description="Basic and acidic residues" evidence="1">
    <location>
        <begin position="1"/>
        <end position="10"/>
    </location>
</feature>
<reference evidence="2" key="1">
    <citation type="submission" date="2021-10" db="EMBL/GenBank/DDBJ databases">
        <title>Roseicella aerolatum sp. nov., isolated from aerosols of e-waste dismantling site.</title>
        <authorList>
            <person name="Qin T."/>
        </authorList>
    </citation>
    <scope>NUCLEOTIDE SEQUENCE</scope>
    <source>
        <strain evidence="2">GB24</strain>
    </source>
</reference>
<dbReference type="Pfam" id="PF05258">
    <property type="entry name" value="DciA"/>
    <property type="match status" value="1"/>
</dbReference>
<dbReference type="InterPro" id="IPR010593">
    <property type="entry name" value="DUF1159"/>
</dbReference>
<protein>
    <submittedName>
        <fullName evidence="2">DciA family protein</fullName>
    </submittedName>
</protein>
<feature type="compositionally biased region" description="Pro residues" evidence="1">
    <location>
        <begin position="121"/>
        <end position="132"/>
    </location>
</feature>
<dbReference type="AlphaFoldDB" id="A0A9X1IAT6"/>
<keyword evidence="3" id="KW-1185">Reference proteome</keyword>
<evidence type="ECO:0000313" key="2">
    <source>
        <dbReference type="EMBL" id="MCB4820409.1"/>
    </source>
</evidence>
<gene>
    <name evidence="2" type="ORF">LHA35_01515</name>
</gene>
<dbReference type="EMBL" id="JAJAQI010000002">
    <property type="protein sequence ID" value="MCB4820409.1"/>
    <property type="molecule type" value="Genomic_DNA"/>
</dbReference>
<name>A0A9X1IAT6_9PROT</name>
<evidence type="ECO:0000313" key="3">
    <source>
        <dbReference type="Proteomes" id="UP001139311"/>
    </source>
</evidence>
<dbReference type="InterPro" id="IPR007922">
    <property type="entry name" value="DciA-like"/>
</dbReference>
<feature type="region of interest" description="Disordered" evidence="1">
    <location>
        <begin position="117"/>
        <end position="140"/>
    </location>
</feature>